<accession>A0ABY6GQS8</accession>
<proteinExistence type="predicted"/>
<dbReference type="Proteomes" id="UP001163255">
    <property type="component" value="Chromosome"/>
</dbReference>
<keyword evidence="3" id="KW-1185">Reference proteome</keyword>
<name>A0ABY6GQS8_9GAMM</name>
<dbReference type="Pfam" id="PF12669">
    <property type="entry name" value="FeoB_associated"/>
    <property type="match status" value="1"/>
</dbReference>
<keyword evidence="1" id="KW-0812">Transmembrane</keyword>
<sequence>MYEQANGFLDILITAVVISSAAYYLYRKLWRKKNVCGSGCDSCPSATRKKHKAQGSCK</sequence>
<evidence type="ECO:0000256" key="1">
    <source>
        <dbReference type="SAM" id="Phobius"/>
    </source>
</evidence>
<keyword evidence="1" id="KW-1133">Transmembrane helix</keyword>
<gene>
    <name evidence="2" type="ORF">NX720_16275</name>
</gene>
<organism evidence="2 3">
    <name type="scientific">Endozoicomonas euniceicola</name>
    <dbReference type="NCBI Taxonomy" id="1234143"/>
    <lineage>
        <taxon>Bacteria</taxon>
        <taxon>Pseudomonadati</taxon>
        <taxon>Pseudomonadota</taxon>
        <taxon>Gammaproteobacteria</taxon>
        <taxon>Oceanospirillales</taxon>
        <taxon>Endozoicomonadaceae</taxon>
        <taxon>Endozoicomonas</taxon>
    </lineage>
</organism>
<feature type="transmembrane region" description="Helical" evidence="1">
    <location>
        <begin position="6"/>
        <end position="26"/>
    </location>
</feature>
<reference evidence="2" key="1">
    <citation type="submission" date="2022-10" db="EMBL/GenBank/DDBJ databases">
        <title>Completed Genome Sequence of two octocoral isolated bacterium, Endozoicomonas euniceicola EF212T and Endozoicomonas gorgoniicola PS125T.</title>
        <authorList>
            <person name="Chiou Y.-J."/>
            <person name="Chen Y.-H."/>
        </authorList>
    </citation>
    <scope>NUCLEOTIDE SEQUENCE</scope>
    <source>
        <strain evidence="2">EF212</strain>
    </source>
</reference>
<dbReference type="RefSeq" id="WP_262595924.1">
    <property type="nucleotide sequence ID" value="NZ_CP103300.1"/>
</dbReference>
<keyword evidence="1" id="KW-0472">Membrane</keyword>
<evidence type="ECO:0000313" key="3">
    <source>
        <dbReference type="Proteomes" id="UP001163255"/>
    </source>
</evidence>
<protein>
    <submittedName>
        <fullName evidence="2">FeoB-associated Cys-rich membrane protein</fullName>
    </submittedName>
</protein>
<dbReference type="EMBL" id="CP103300">
    <property type="protein sequence ID" value="UYM14443.1"/>
    <property type="molecule type" value="Genomic_DNA"/>
</dbReference>
<evidence type="ECO:0000313" key="2">
    <source>
        <dbReference type="EMBL" id="UYM14443.1"/>
    </source>
</evidence>